<gene>
    <name evidence="1" type="ORF">NEZAVI_LOCUS12366</name>
</gene>
<reference evidence="1" key="1">
    <citation type="submission" date="2022-01" db="EMBL/GenBank/DDBJ databases">
        <authorList>
            <person name="King R."/>
        </authorList>
    </citation>
    <scope>NUCLEOTIDE SEQUENCE</scope>
</reference>
<accession>A0A9P0HLU9</accession>
<organism evidence="1 2">
    <name type="scientific">Nezara viridula</name>
    <name type="common">Southern green stink bug</name>
    <name type="synonym">Cimex viridulus</name>
    <dbReference type="NCBI Taxonomy" id="85310"/>
    <lineage>
        <taxon>Eukaryota</taxon>
        <taxon>Metazoa</taxon>
        <taxon>Ecdysozoa</taxon>
        <taxon>Arthropoda</taxon>
        <taxon>Hexapoda</taxon>
        <taxon>Insecta</taxon>
        <taxon>Pterygota</taxon>
        <taxon>Neoptera</taxon>
        <taxon>Paraneoptera</taxon>
        <taxon>Hemiptera</taxon>
        <taxon>Heteroptera</taxon>
        <taxon>Panheteroptera</taxon>
        <taxon>Pentatomomorpha</taxon>
        <taxon>Pentatomoidea</taxon>
        <taxon>Pentatomidae</taxon>
        <taxon>Pentatominae</taxon>
        <taxon>Nezara</taxon>
    </lineage>
</organism>
<dbReference type="Proteomes" id="UP001152798">
    <property type="component" value="Chromosome 5"/>
</dbReference>
<keyword evidence="2" id="KW-1185">Reference proteome</keyword>
<protein>
    <submittedName>
        <fullName evidence="1">Uncharacterized protein</fullName>
    </submittedName>
</protein>
<evidence type="ECO:0000313" key="1">
    <source>
        <dbReference type="EMBL" id="CAH1403836.1"/>
    </source>
</evidence>
<dbReference type="EMBL" id="OV725081">
    <property type="protein sequence ID" value="CAH1403836.1"/>
    <property type="molecule type" value="Genomic_DNA"/>
</dbReference>
<evidence type="ECO:0000313" key="2">
    <source>
        <dbReference type="Proteomes" id="UP001152798"/>
    </source>
</evidence>
<dbReference type="AlphaFoldDB" id="A0A9P0HLU9"/>
<sequence length="113" mass="13226">MQLNQALRSISRTVGVPHNWTDIVIHGKPDCVRSKPIKIVEGYMSKYDELRQNEYLLNIQLMQLKYLRKLLREGTIGRESGEANRTFTKIMERIEDILHEMADKEDLSIPEDI</sequence>
<proteinExistence type="predicted"/>
<name>A0A9P0HLU9_NEZVI</name>